<dbReference type="Pfam" id="PF13560">
    <property type="entry name" value="HTH_31"/>
    <property type="match status" value="1"/>
</dbReference>
<dbReference type="SMART" id="SM00530">
    <property type="entry name" value="HTH_XRE"/>
    <property type="match status" value="1"/>
</dbReference>
<dbReference type="Proteomes" id="UP000646523">
    <property type="component" value="Unassembled WGS sequence"/>
</dbReference>
<dbReference type="EMBL" id="BMNH01000038">
    <property type="protein sequence ID" value="GGO81680.1"/>
    <property type="molecule type" value="Genomic_DNA"/>
</dbReference>
<dbReference type="GO" id="GO:0003677">
    <property type="term" value="F:DNA binding"/>
    <property type="evidence" value="ECO:0007669"/>
    <property type="project" value="InterPro"/>
</dbReference>
<dbReference type="PROSITE" id="PS50943">
    <property type="entry name" value="HTH_CROC1"/>
    <property type="match status" value="1"/>
</dbReference>
<dbReference type="InterPro" id="IPR001387">
    <property type="entry name" value="Cro/C1-type_HTH"/>
</dbReference>
<dbReference type="SUPFAM" id="SSF47413">
    <property type="entry name" value="lambda repressor-like DNA-binding domains"/>
    <property type="match status" value="1"/>
</dbReference>
<dbReference type="CDD" id="cd00093">
    <property type="entry name" value="HTH_XRE"/>
    <property type="match status" value="1"/>
</dbReference>
<dbReference type="RefSeq" id="WP_225263912.1">
    <property type="nucleotide sequence ID" value="NZ_BMNH01000038.1"/>
</dbReference>
<organism evidence="2 3">
    <name type="scientific">Nonomuraea cavernae</name>
    <dbReference type="NCBI Taxonomy" id="2045107"/>
    <lineage>
        <taxon>Bacteria</taxon>
        <taxon>Bacillati</taxon>
        <taxon>Actinomycetota</taxon>
        <taxon>Actinomycetes</taxon>
        <taxon>Streptosporangiales</taxon>
        <taxon>Streptosporangiaceae</taxon>
        <taxon>Nonomuraea</taxon>
    </lineage>
</organism>
<comment type="caution">
    <text evidence="2">The sequence shown here is derived from an EMBL/GenBank/DDBJ whole genome shotgun (WGS) entry which is preliminary data.</text>
</comment>
<dbReference type="Pfam" id="PF19054">
    <property type="entry name" value="DUF5753"/>
    <property type="match status" value="1"/>
</dbReference>
<reference evidence="2" key="2">
    <citation type="submission" date="2020-09" db="EMBL/GenBank/DDBJ databases">
        <authorList>
            <person name="Sun Q."/>
            <person name="Zhou Y."/>
        </authorList>
    </citation>
    <scope>NUCLEOTIDE SEQUENCE</scope>
    <source>
        <strain evidence="2">CGMCC 4.7368</strain>
    </source>
</reference>
<evidence type="ECO:0000313" key="3">
    <source>
        <dbReference type="Proteomes" id="UP000646523"/>
    </source>
</evidence>
<sequence>MELRQLRERTGLSREQVADATDINRATLYRIETAQAKPQVRTLRALLDVYGVPTARQDELVAILRLAKEESWLHGTTESLPGQYATYIGFESEAKGLLNYESSFVPGLLQTEAYARAAIPGGDPELPSQEVESRVVARMTRQARRDPSLNLWTIIDEAVLHRQVGGPKVMRQQLQQLIDVSDQPQVTLQVIPYEVGVHPGMHGSFVILQFAEGVHDVVYIETSAADLFLESEKDLRRYNLIFEQLQTVAASPTESRHLIARLLVDTE</sequence>
<feature type="domain" description="HTH cro/C1-type" evidence="1">
    <location>
        <begin position="3"/>
        <end position="57"/>
    </location>
</feature>
<evidence type="ECO:0000259" key="1">
    <source>
        <dbReference type="PROSITE" id="PS50943"/>
    </source>
</evidence>
<dbReference type="AlphaFoldDB" id="A0A917ZE53"/>
<evidence type="ECO:0000313" key="2">
    <source>
        <dbReference type="EMBL" id="GGO81680.1"/>
    </source>
</evidence>
<dbReference type="InterPro" id="IPR010982">
    <property type="entry name" value="Lambda_DNA-bd_dom_sf"/>
</dbReference>
<accession>A0A917ZE53</accession>
<reference evidence="2" key="1">
    <citation type="journal article" date="2014" name="Int. J. Syst. Evol. Microbiol.">
        <title>Complete genome sequence of Corynebacterium casei LMG S-19264T (=DSM 44701T), isolated from a smear-ripened cheese.</title>
        <authorList>
            <consortium name="US DOE Joint Genome Institute (JGI-PGF)"/>
            <person name="Walter F."/>
            <person name="Albersmeier A."/>
            <person name="Kalinowski J."/>
            <person name="Ruckert C."/>
        </authorList>
    </citation>
    <scope>NUCLEOTIDE SEQUENCE</scope>
    <source>
        <strain evidence="2">CGMCC 4.7368</strain>
    </source>
</reference>
<keyword evidence="3" id="KW-1185">Reference proteome</keyword>
<gene>
    <name evidence="2" type="ORF">GCM10012289_71210</name>
</gene>
<dbReference type="Gene3D" id="1.10.260.40">
    <property type="entry name" value="lambda repressor-like DNA-binding domains"/>
    <property type="match status" value="1"/>
</dbReference>
<dbReference type="InterPro" id="IPR043917">
    <property type="entry name" value="DUF5753"/>
</dbReference>
<proteinExistence type="predicted"/>
<protein>
    <submittedName>
        <fullName evidence="2">Transcriptional regulator</fullName>
    </submittedName>
</protein>
<name>A0A917ZE53_9ACTN</name>